<reference evidence="1" key="2">
    <citation type="submission" date="2007-04" db="EMBL/GenBank/DDBJ databases">
        <title>The genome of the human body louse.</title>
        <authorList>
            <consortium name="The Human Body Louse Genome Consortium"/>
            <person name="Kirkness E."/>
            <person name="Walenz B."/>
            <person name="Hass B."/>
            <person name="Bruggner R."/>
            <person name="Strausberg R."/>
        </authorList>
    </citation>
    <scope>NUCLEOTIDE SEQUENCE</scope>
    <source>
        <strain evidence="1">USDA</strain>
    </source>
</reference>
<dbReference type="CTD" id="8230707"/>
<accession>E0VJ80</accession>
<evidence type="ECO:0000313" key="3">
    <source>
        <dbReference type="Proteomes" id="UP000009046"/>
    </source>
</evidence>
<dbReference type="InParanoid" id="E0VJ80"/>
<name>E0VJ80_PEDHC</name>
<dbReference type="RefSeq" id="XP_002426174.1">
    <property type="nucleotide sequence ID" value="XM_002426129.1"/>
</dbReference>
<keyword evidence="3" id="KW-1185">Reference proteome</keyword>
<dbReference type="EnsemblMetazoa" id="PHUM239900-RA">
    <property type="protein sequence ID" value="PHUM239900-PA"/>
    <property type="gene ID" value="PHUM239900"/>
</dbReference>
<evidence type="ECO:0000313" key="2">
    <source>
        <dbReference type="EnsemblMetazoa" id="PHUM239900-PA"/>
    </source>
</evidence>
<proteinExistence type="predicted"/>
<gene>
    <name evidence="2" type="primary">8230707</name>
    <name evidence="1" type="ORF">Phum_PHUM239900</name>
</gene>
<reference evidence="1" key="1">
    <citation type="submission" date="2007-04" db="EMBL/GenBank/DDBJ databases">
        <title>Annotation of Pediculus humanus corporis strain USDA.</title>
        <authorList>
            <person name="Kirkness E."/>
            <person name="Hannick L."/>
            <person name="Hass B."/>
            <person name="Bruggner R."/>
            <person name="Lawson D."/>
            <person name="Bidwell S."/>
            <person name="Joardar V."/>
            <person name="Caler E."/>
            <person name="Walenz B."/>
            <person name="Inman J."/>
            <person name="Schobel S."/>
            <person name="Galinsky K."/>
            <person name="Amedeo P."/>
            <person name="Strausberg R."/>
        </authorList>
    </citation>
    <scope>NUCLEOTIDE SEQUENCE</scope>
    <source>
        <strain evidence="1">USDA</strain>
    </source>
</reference>
<protein>
    <submittedName>
        <fullName evidence="1 2">Uncharacterized protein</fullName>
    </submittedName>
</protein>
<dbReference type="KEGG" id="phu:Phum_PHUM239900"/>
<dbReference type="Proteomes" id="UP000009046">
    <property type="component" value="Unassembled WGS sequence"/>
</dbReference>
<organism>
    <name type="scientific">Pediculus humanus subsp. corporis</name>
    <name type="common">Body louse</name>
    <dbReference type="NCBI Taxonomy" id="121224"/>
    <lineage>
        <taxon>Eukaryota</taxon>
        <taxon>Metazoa</taxon>
        <taxon>Ecdysozoa</taxon>
        <taxon>Arthropoda</taxon>
        <taxon>Hexapoda</taxon>
        <taxon>Insecta</taxon>
        <taxon>Pterygota</taxon>
        <taxon>Neoptera</taxon>
        <taxon>Paraneoptera</taxon>
        <taxon>Psocodea</taxon>
        <taxon>Troctomorpha</taxon>
        <taxon>Phthiraptera</taxon>
        <taxon>Anoplura</taxon>
        <taxon>Pediculidae</taxon>
        <taxon>Pediculus</taxon>
    </lineage>
</organism>
<sequence>MDNMRYMCFCRSFFSNVDTFISHVTCCPQIKNSNTLNAQSEKMIIDKLSEYSKINEDLKSDFKLKLMKSWAIVVDEDESTIKSDNTTPKLWGRRLPKRTKVPYLSRAVPLSTDHSYERCQCGAVFVTRMGKRQHQASESCSYTIFLFNSLKVYNNIHIVI</sequence>
<evidence type="ECO:0000313" key="1">
    <source>
        <dbReference type="EMBL" id="EEB13436.1"/>
    </source>
</evidence>
<dbReference type="VEuPathDB" id="VectorBase:PHUM239900"/>
<dbReference type="EMBL" id="AAZO01002783">
    <property type="status" value="NOT_ANNOTATED_CDS"/>
    <property type="molecule type" value="Genomic_DNA"/>
</dbReference>
<dbReference type="HOGENOM" id="CLU_1654256_0_0_1"/>
<reference evidence="2" key="3">
    <citation type="submission" date="2021-02" db="UniProtKB">
        <authorList>
            <consortium name="EnsemblMetazoa"/>
        </authorList>
    </citation>
    <scope>IDENTIFICATION</scope>
    <source>
        <strain evidence="2">USDA</strain>
    </source>
</reference>
<dbReference type="AlphaFoldDB" id="E0VJ80"/>
<dbReference type="EMBL" id="DS235221">
    <property type="protein sequence ID" value="EEB13436.1"/>
    <property type="molecule type" value="Genomic_DNA"/>
</dbReference>
<dbReference type="GeneID" id="8230707"/>
<dbReference type="EMBL" id="AAZO01002782">
    <property type="status" value="NOT_ANNOTATED_CDS"/>
    <property type="molecule type" value="Genomic_DNA"/>
</dbReference>